<dbReference type="Proteomes" id="UP001161017">
    <property type="component" value="Unassembled WGS sequence"/>
</dbReference>
<evidence type="ECO:0000313" key="4">
    <source>
        <dbReference type="Proteomes" id="UP001161017"/>
    </source>
</evidence>
<reference evidence="3" key="1">
    <citation type="journal article" date="2023" name="Genome Biol. Evol.">
        <title>First Whole Genome Sequence and Flow Cytometry Genome Size Data for the Lichen-Forming Fungus Ramalina farinacea (Ascomycota).</title>
        <authorList>
            <person name="Llewellyn T."/>
            <person name="Mian S."/>
            <person name="Hill R."/>
            <person name="Leitch I.J."/>
            <person name="Gaya E."/>
        </authorList>
    </citation>
    <scope>NUCLEOTIDE SEQUENCE</scope>
    <source>
        <strain evidence="3">LIQ254RAFAR</strain>
    </source>
</reference>
<feature type="domain" description="DUF7730" evidence="2">
    <location>
        <begin position="78"/>
        <end position="210"/>
    </location>
</feature>
<keyword evidence="4" id="KW-1185">Reference proteome</keyword>
<feature type="region of interest" description="Disordered" evidence="1">
    <location>
        <begin position="259"/>
        <end position="285"/>
    </location>
</feature>
<organism evidence="3 4">
    <name type="scientific">Ramalina farinacea</name>
    <dbReference type="NCBI Taxonomy" id="258253"/>
    <lineage>
        <taxon>Eukaryota</taxon>
        <taxon>Fungi</taxon>
        <taxon>Dikarya</taxon>
        <taxon>Ascomycota</taxon>
        <taxon>Pezizomycotina</taxon>
        <taxon>Lecanoromycetes</taxon>
        <taxon>OSLEUM clade</taxon>
        <taxon>Lecanoromycetidae</taxon>
        <taxon>Lecanorales</taxon>
        <taxon>Lecanorineae</taxon>
        <taxon>Ramalinaceae</taxon>
        <taxon>Ramalina</taxon>
    </lineage>
</organism>
<proteinExistence type="predicted"/>
<comment type="caution">
    <text evidence="3">The sequence shown here is derived from an EMBL/GenBank/DDBJ whole genome shotgun (WGS) entry which is preliminary data.</text>
</comment>
<dbReference type="Pfam" id="PF24864">
    <property type="entry name" value="DUF7730"/>
    <property type="match status" value="1"/>
</dbReference>
<dbReference type="PANTHER" id="PTHR38790">
    <property type="entry name" value="2EXR DOMAIN-CONTAINING PROTEIN-RELATED"/>
    <property type="match status" value="1"/>
</dbReference>
<dbReference type="EMBL" id="JAPUFD010000016">
    <property type="protein sequence ID" value="MDI1491841.1"/>
    <property type="molecule type" value="Genomic_DNA"/>
</dbReference>
<dbReference type="InterPro" id="IPR056632">
    <property type="entry name" value="DUF7730"/>
</dbReference>
<feature type="compositionally biased region" description="Polar residues" evidence="1">
    <location>
        <begin position="275"/>
        <end position="285"/>
    </location>
</feature>
<gene>
    <name evidence="3" type="ORF">OHK93_003052</name>
</gene>
<protein>
    <recommendedName>
        <fullName evidence="2">DUF7730 domain-containing protein</fullName>
    </recommendedName>
</protein>
<evidence type="ECO:0000256" key="1">
    <source>
        <dbReference type="SAM" id="MobiDB-lite"/>
    </source>
</evidence>
<sequence length="285" mass="32335">MERTNKAPQGFRGPYNGSSELPGGYHHCICRAGIQPNEYVTGDPSSVINPKEADYESYHQSCMVRRRIWHTNSIGETHAQMPRWSQIDLSILRVSRQLYEEAHPLFWKSTTFAFTDSESLEAFLQDLNQDQKTSLQHLELRATNVETYTFSVGAPGGDDYSFGTATFGRPSNMLTKLGSLQSLDLHFSFTTNLFFARTMQSHEIMNGLMNAFRQMYRIRVQHITVTVDGRAVATPVFTESELEQVASDFGEKLKANSEAYHKRDDKGWTPDWSYSKPSHQGEVSG</sequence>
<name>A0AA43QSJ3_9LECA</name>
<evidence type="ECO:0000313" key="3">
    <source>
        <dbReference type="EMBL" id="MDI1491841.1"/>
    </source>
</evidence>
<dbReference type="AlphaFoldDB" id="A0AA43QSJ3"/>
<evidence type="ECO:0000259" key="2">
    <source>
        <dbReference type="Pfam" id="PF24864"/>
    </source>
</evidence>
<feature type="compositionally biased region" description="Basic and acidic residues" evidence="1">
    <location>
        <begin position="259"/>
        <end position="268"/>
    </location>
</feature>
<accession>A0AA43QSJ3</accession>